<dbReference type="OMA" id="FMYQLAY"/>
<dbReference type="HOGENOM" id="CLU_137473_1_1_1"/>
<dbReference type="AlphaFoldDB" id="R7YY06"/>
<dbReference type="GeneID" id="19903216"/>
<evidence type="ECO:0000256" key="1">
    <source>
        <dbReference type="SAM" id="MobiDB-lite"/>
    </source>
</evidence>
<dbReference type="RefSeq" id="XP_007781976.1">
    <property type="nucleotide sequence ID" value="XM_007783786.1"/>
</dbReference>
<keyword evidence="3" id="KW-1185">Reference proteome</keyword>
<evidence type="ECO:0000313" key="3">
    <source>
        <dbReference type="Proteomes" id="UP000016924"/>
    </source>
</evidence>
<dbReference type="OrthoDB" id="2120024at2759"/>
<organism evidence="2 3">
    <name type="scientific">Coniosporium apollinis (strain CBS 100218)</name>
    <name type="common">Rock-inhabiting black yeast</name>
    <dbReference type="NCBI Taxonomy" id="1168221"/>
    <lineage>
        <taxon>Eukaryota</taxon>
        <taxon>Fungi</taxon>
        <taxon>Dikarya</taxon>
        <taxon>Ascomycota</taxon>
        <taxon>Pezizomycotina</taxon>
        <taxon>Dothideomycetes</taxon>
        <taxon>Dothideomycetes incertae sedis</taxon>
        <taxon>Coniosporium</taxon>
    </lineage>
</organism>
<reference evidence="3" key="1">
    <citation type="submission" date="2012-06" db="EMBL/GenBank/DDBJ databases">
        <title>The genome sequence of Coniosporium apollinis CBS 100218.</title>
        <authorList>
            <consortium name="The Broad Institute Genome Sequencing Platform"/>
            <person name="Cuomo C."/>
            <person name="Gorbushina A."/>
            <person name="Noack S."/>
            <person name="Walker B."/>
            <person name="Young S.K."/>
            <person name="Zeng Q."/>
            <person name="Gargeya S."/>
            <person name="Fitzgerald M."/>
            <person name="Haas B."/>
            <person name="Abouelleil A."/>
            <person name="Alvarado L."/>
            <person name="Arachchi H.M."/>
            <person name="Berlin A.M."/>
            <person name="Chapman S.B."/>
            <person name="Goldberg J."/>
            <person name="Griggs A."/>
            <person name="Gujja S."/>
            <person name="Hansen M."/>
            <person name="Howarth C."/>
            <person name="Imamovic A."/>
            <person name="Larimer J."/>
            <person name="McCowan C."/>
            <person name="Montmayeur A."/>
            <person name="Murphy C."/>
            <person name="Neiman D."/>
            <person name="Pearson M."/>
            <person name="Priest M."/>
            <person name="Roberts A."/>
            <person name="Saif S."/>
            <person name="Shea T."/>
            <person name="Sisk P."/>
            <person name="Sykes S."/>
            <person name="Wortman J."/>
            <person name="Nusbaum C."/>
            <person name="Birren B."/>
        </authorList>
    </citation>
    <scope>NUCLEOTIDE SEQUENCE [LARGE SCALE GENOMIC DNA]</scope>
    <source>
        <strain evidence="3">CBS 100218</strain>
    </source>
</reference>
<dbReference type="Proteomes" id="UP000016924">
    <property type="component" value="Unassembled WGS sequence"/>
</dbReference>
<feature type="region of interest" description="Disordered" evidence="1">
    <location>
        <begin position="32"/>
        <end position="52"/>
    </location>
</feature>
<accession>R7YY06</accession>
<proteinExistence type="predicted"/>
<protein>
    <submittedName>
        <fullName evidence="2">Uncharacterized protein</fullName>
    </submittedName>
</protein>
<name>R7YY06_CONA1</name>
<dbReference type="eggNOG" id="ENOG502SXHS">
    <property type="taxonomic scope" value="Eukaryota"/>
</dbReference>
<sequence length="111" mass="12760">MPMTRLLGSMPLFFRLSQSPRLRQGHVVRQSIRNSSNASYQPPTPPTPSNPHRAFYQSFGRPVAKVFLGALLTYQAIYWSWLKLESLEIKEDKNAEIRMLEGEIKTLRVGK</sequence>
<dbReference type="EMBL" id="JH767582">
    <property type="protein sequence ID" value="EON66659.1"/>
    <property type="molecule type" value="Genomic_DNA"/>
</dbReference>
<gene>
    <name evidence="2" type="ORF">W97_05905</name>
</gene>
<feature type="compositionally biased region" description="Polar residues" evidence="1">
    <location>
        <begin position="32"/>
        <end position="41"/>
    </location>
</feature>
<evidence type="ECO:0000313" key="2">
    <source>
        <dbReference type="EMBL" id="EON66659.1"/>
    </source>
</evidence>